<dbReference type="GO" id="GO:0042058">
    <property type="term" value="P:regulation of epidermal growth factor receptor signaling pathway"/>
    <property type="evidence" value="ECO:0007669"/>
    <property type="project" value="TreeGrafter"/>
</dbReference>
<dbReference type="Proteomes" id="UP000292052">
    <property type="component" value="Unassembled WGS sequence"/>
</dbReference>
<dbReference type="PANTHER" id="PTHR31612:SF2">
    <property type="entry name" value="MULTIVESICULAR BODY SUBUNIT 12A"/>
    <property type="match status" value="1"/>
</dbReference>
<evidence type="ECO:0000256" key="3">
    <source>
        <dbReference type="ARBA" id="ARBA00010432"/>
    </source>
</evidence>
<protein>
    <submittedName>
        <fullName evidence="10">DUF2464 domain containing protein</fullName>
    </submittedName>
</protein>
<evidence type="ECO:0000313" key="10">
    <source>
        <dbReference type="EMBL" id="RZC32618.1"/>
    </source>
</evidence>
<dbReference type="GO" id="GO:0000813">
    <property type="term" value="C:ESCRT I complex"/>
    <property type="evidence" value="ECO:0007669"/>
    <property type="project" value="InterPro"/>
</dbReference>
<dbReference type="EMBL" id="QDEB01095826">
    <property type="protein sequence ID" value="RZC32618.1"/>
    <property type="molecule type" value="Genomic_DNA"/>
</dbReference>
<dbReference type="AlphaFoldDB" id="A0A482VJT9"/>
<dbReference type="GO" id="GO:0005829">
    <property type="term" value="C:cytosol"/>
    <property type="evidence" value="ECO:0007669"/>
    <property type="project" value="TreeGrafter"/>
</dbReference>
<dbReference type="GO" id="GO:0032510">
    <property type="term" value="P:endosome to lysosome transport via multivesicular body sorting pathway"/>
    <property type="evidence" value="ECO:0007669"/>
    <property type="project" value="TreeGrafter"/>
</dbReference>
<comment type="subcellular location">
    <subcellularLocation>
        <location evidence="2">Endosome membrane</location>
        <topology evidence="2">Peripheral membrane protein</topology>
    </subcellularLocation>
    <subcellularLocation>
        <location evidence="1">Late endosome membrane</location>
    </subcellularLocation>
</comment>
<evidence type="ECO:0000259" key="9">
    <source>
        <dbReference type="PROSITE" id="PS51498"/>
    </source>
</evidence>
<keyword evidence="11" id="KW-1185">Reference proteome</keyword>
<feature type="domain" description="MABP" evidence="9">
    <location>
        <begin position="17"/>
        <end position="148"/>
    </location>
</feature>
<dbReference type="GO" id="GO:0031902">
    <property type="term" value="C:late endosome membrane"/>
    <property type="evidence" value="ECO:0007669"/>
    <property type="project" value="UniProtKB-SubCell"/>
</dbReference>
<organism evidence="10 11">
    <name type="scientific">Asbolus verrucosus</name>
    <name type="common">Desert ironclad beetle</name>
    <dbReference type="NCBI Taxonomy" id="1661398"/>
    <lineage>
        <taxon>Eukaryota</taxon>
        <taxon>Metazoa</taxon>
        <taxon>Ecdysozoa</taxon>
        <taxon>Arthropoda</taxon>
        <taxon>Hexapoda</taxon>
        <taxon>Insecta</taxon>
        <taxon>Pterygota</taxon>
        <taxon>Neoptera</taxon>
        <taxon>Endopterygota</taxon>
        <taxon>Coleoptera</taxon>
        <taxon>Polyphaga</taxon>
        <taxon>Cucujiformia</taxon>
        <taxon>Tenebrionidae</taxon>
        <taxon>Pimeliinae</taxon>
        <taxon>Asbolus</taxon>
    </lineage>
</organism>
<dbReference type="PANTHER" id="PTHR31612">
    <property type="entry name" value="MULTIVESICULAR BODY SUBUNIT 12A"/>
    <property type="match status" value="1"/>
</dbReference>
<name>A0A482VJT9_ASBVE</name>
<feature type="non-terminal residue" evidence="10">
    <location>
        <position position="148"/>
    </location>
</feature>
<evidence type="ECO:0000256" key="8">
    <source>
        <dbReference type="ARBA" id="ARBA00053101"/>
    </source>
</evidence>
<dbReference type="PROSITE" id="PS51498">
    <property type="entry name" value="MABP"/>
    <property type="match status" value="1"/>
</dbReference>
<gene>
    <name evidence="10" type="ORF">BDFB_014055</name>
</gene>
<dbReference type="GO" id="GO:0046755">
    <property type="term" value="P:viral budding"/>
    <property type="evidence" value="ECO:0007669"/>
    <property type="project" value="TreeGrafter"/>
</dbReference>
<dbReference type="OrthoDB" id="6021306at2759"/>
<evidence type="ECO:0000256" key="6">
    <source>
        <dbReference type="ARBA" id="ARBA00022927"/>
    </source>
</evidence>
<accession>A0A482VJT9</accession>
<evidence type="ECO:0000256" key="4">
    <source>
        <dbReference type="ARBA" id="ARBA00022448"/>
    </source>
</evidence>
<keyword evidence="4" id="KW-0813">Transport</keyword>
<reference evidence="10 11" key="1">
    <citation type="submission" date="2017-03" db="EMBL/GenBank/DDBJ databases">
        <title>Genome of the blue death feigning beetle - Asbolus verrucosus.</title>
        <authorList>
            <person name="Rider S.D."/>
        </authorList>
    </citation>
    <scope>NUCLEOTIDE SEQUENCE [LARGE SCALE GENOMIC DNA]</scope>
    <source>
        <strain evidence="10">Butters</strain>
        <tissue evidence="10">Head and leg muscle</tissue>
    </source>
</reference>
<dbReference type="InterPro" id="IPR023341">
    <property type="entry name" value="MABP"/>
</dbReference>
<dbReference type="STRING" id="1661398.A0A482VJT9"/>
<dbReference type="GO" id="GO:0032801">
    <property type="term" value="P:receptor catabolic process"/>
    <property type="evidence" value="ECO:0007669"/>
    <property type="project" value="TreeGrafter"/>
</dbReference>
<dbReference type="InterPro" id="IPR040335">
    <property type="entry name" value="MVB12A"/>
</dbReference>
<comment type="similarity">
    <text evidence="3">Belongs to the MVB12 family.</text>
</comment>
<evidence type="ECO:0000256" key="5">
    <source>
        <dbReference type="ARBA" id="ARBA00022753"/>
    </source>
</evidence>
<evidence type="ECO:0000256" key="7">
    <source>
        <dbReference type="ARBA" id="ARBA00023136"/>
    </source>
</evidence>
<dbReference type="Gene3D" id="2.100.10.50">
    <property type="match status" value="1"/>
</dbReference>
<dbReference type="GO" id="GO:0015031">
    <property type="term" value="P:protein transport"/>
    <property type="evidence" value="ECO:0007669"/>
    <property type="project" value="UniProtKB-KW"/>
</dbReference>
<comment type="caution">
    <text evidence="10">The sequence shown here is derived from an EMBL/GenBank/DDBJ whole genome shotgun (WGS) entry which is preliminary data.</text>
</comment>
<sequence length="148" mass="16773">MLKSSAEHKILKILPNDKPITAIQIVENLEKCPKGFHPISRTYDQDQDADLRESSIFKSSSARYLCISKTEVAGLPDFVIQEIFVLTDKFNLPKGFSLLNRTADSEQRAWKKKQLCYRLVNVREAKVAVTDIIICSRLKKAPGGFQFA</sequence>
<dbReference type="GO" id="GO:0019075">
    <property type="term" value="P:virus maturation"/>
    <property type="evidence" value="ECO:0007669"/>
    <property type="project" value="TreeGrafter"/>
</dbReference>
<evidence type="ECO:0000313" key="11">
    <source>
        <dbReference type="Proteomes" id="UP000292052"/>
    </source>
</evidence>
<evidence type="ECO:0000256" key="1">
    <source>
        <dbReference type="ARBA" id="ARBA00004414"/>
    </source>
</evidence>
<keyword evidence="6" id="KW-0653">Protein transport</keyword>
<comment type="function">
    <text evidence="8">Component of the ESCRT-I complex, a regulator of vesicular trafficking process. Required for the sorting of endocytic ubiquitinated cargos into multivesicular bodies.</text>
</comment>
<keyword evidence="7" id="KW-0472">Membrane</keyword>
<dbReference type="FunFam" id="2.100.10.50:FF:000002">
    <property type="entry name" value="Multivesicular body subunit 12B"/>
    <property type="match status" value="1"/>
</dbReference>
<dbReference type="InterPro" id="IPR018798">
    <property type="entry name" value="MVB12A/B"/>
</dbReference>
<keyword evidence="5" id="KW-0967">Endosome</keyword>
<evidence type="ECO:0000256" key="2">
    <source>
        <dbReference type="ARBA" id="ARBA00004481"/>
    </source>
</evidence>
<proteinExistence type="inferred from homology"/>
<dbReference type="Pfam" id="PF10240">
    <property type="entry name" value="DUF2464"/>
    <property type="match status" value="1"/>
</dbReference>